<dbReference type="AlphaFoldDB" id="A0A5J4QJ76"/>
<dbReference type="EMBL" id="SNRY01003551">
    <property type="protein sequence ID" value="KAA6320563.1"/>
    <property type="molecule type" value="Genomic_DNA"/>
</dbReference>
<organism evidence="1">
    <name type="scientific">termite gut metagenome</name>
    <dbReference type="NCBI Taxonomy" id="433724"/>
    <lineage>
        <taxon>unclassified sequences</taxon>
        <taxon>metagenomes</taxon>
        <taxon>organismal metagenomes</taxon>
    </lineage>
</organism>
<comment type="caution">
    <text evidence="1">The sequence shown here is derived from an EMBL/GenBank/DDBJ whole genome shotgun (WGS) entry which is preliminary data.</text>
</comment>
<name>A0A5J4QJ76_9ZZZZ</name>
<sequence>MSRELFSPEQLVKLTLHTTAINAILVEALLTSQEQDTPDVEPEIDVEIHVAKNGKEPETIRTTEEKR</sequence>
<proteinExistence type="predicted"/>
<accession>A0A5J4QJ76</accession>
<protein>
    <submittedName>
        <fullName evidence="1">Uncharacterized protein</fullName>
    </submittedName>
</protein>
<gene>
    <name evidence="1" type="ORF">EZS27_029679</name>
</gene>
<reference evidence="1" key="1">
    <citation type="submission" date="2019-03" db="EMBL/GenBank/DDBJ databases">
        <title>Single cell metagenomics reveals metabolic interactions within the superorganism composed of flagellate Streblomastix strix and complex community of Bacteroidetes bacteria on its surface.</title>
        <authorList>
            <person name="Treitli S.C."/>
            <person name="Kolisko M."/>
            <person name="Husnik F."/>
            <person name="Keeling P."/>
            <person name="Hampl V."/>
        </authorList>
    </citation>
    <scope>NUCLEOTIDE SEQUENCE</scope>
    <source>
        <strain evidence="1">STM</strain>
    </source>
</reference>
<evidence type="ECO:0000313" key="1">
    <source>
        <dbReference type="EMBL" id="KAA6320563.1"/>
    </source>
</evidence>